<accession>A0AAV1RL13</accession>
<dbReference type="InterPro" id="IPR033467">
    <property type="entry name" value="Tesmin/TSO1-like_CXC"/>
</dbReference>
<feature type="region of interest" description="Disordered" evidence="4">
    <location>
        <begin position="1"/>
        <end position="122"/>
    </location>
</feature>
<keyword evidence="7" id="KW-1185">Reference proteome</keyword>
<dbReference type="PROSITE" id="PS51634">
    <property type="entry name" value="CRC"/>
    <property type="match status" value="1"/>
</dbReference>
<comment type="caution">
    <text evidence="6">The sequence shown here is derived from an EMBL/GenBank/DDBJ whole genome shotgun (WGS) entry which is preliminary data.</text>
</comment>
<feature type="compositionally biased region" description="Low complexity" evidence="4">
    <location>
        <begin position="42"/>
        <end position="65"/>
    </location>
</feature>
<feature type="compositionally biased region" description="Basic and acidic residues" evidence="4">
    <location>
        <begin position="459"/>
        <end position="470"/>
    </location>
</feature>
<feature type="compositionally biased region" description="Low complexity" evidence="4">
    <location>
        <begin position="75"/>
        <end position="96"/>
    </location>
</feature>
<reference evidence="6 7" key="1">
    <citation type="submission" date="2024-01" db="EMBL/GenBank/DDBJ databases">
        <authorList>
            <person name="Waweru B."/>
        </authorList>
    </citation>
    <scope>NUCLEOTIDE SEQUENCE [LARGE SCALE GENOMIC DNA]</scope>
</reference>
<feature type="compositionally biased region" description="Basic and acidic residues" evidence="4">
    <location>
        <begin position="97"/>
        <end position="117"/>
    </location>
</feature>
<feature type="compositionally biased region" description="Polar residues" evidence="4">
    <location>
        <begin position="448"/>
        <end position="458"/>
    </location>
</feature>
<dbReference type="GO" id="GO:0006355">
    <property type="term" value="P:regulation of DNA-templated transcription"/>
    <property type="evidence" value="ECO:0007669"/>
    <property type="project" value="TreeGrafter"/>
</dbReference>
<evidence type="ECO:0000259" key="5">
    <source>
        <dbReference type="PROSITE" id="PS51634"/>
    </source>
</evidence>
<evidence type="ECO:0000256" key="2">
    <source>
        <dbReference type="ARBA" id="ARBA00007267"/>
    </source>
</evidence>
<dbReference type="PANTHER" id="PTHR12446:SF34">
    <property type="entry name" value="PROTEIN LIN-54 HOMOLOG"/>
    <property type="match status" value="1"/>
</dbReference>
<keyword evidence="3" id="KW-0539">Nucleus</keyword>
<dbReference type="InterPro" id="IPR005172">
    <property type="entry name" value="CRC"/>
</dbReference>
<dbReference type="Proteomes" id="UP001314170">
    <property type="component" value="Unassembled WGS sequence"/>
</dbReference>
<dbReference type="SMART" id="SM01114">
    <property type="entry name" value="CXC"/>
    <property type="match status" value="2"/>
</dbReference>
<comment type="subcellular location">
    <subcellularLocation>
        <location evidence="1">Nucleus</location>
    </subcellularLocation>
</comment>
<dbReference type="PANTHER" id="PTHR12446">
    <property type="entry name" value="TESMIN/TSO1-RELATED"/>
    <property type="match status" value="1"/>
</dbReference>
<sequence length="616" mass="66578">MGESEGSEFPPKKQQQSETADFPAKKLARQLDFTQGVLPDHPQSQPSPLQNLPVVISSAAAQSQPQPHPQPQPQPQVVAIPVAPQQQTQQQQAARAVKPESPKSRPRPTSELKDGTPKKQKQCNCKHSRCLKLYCECFASGTYCDGCNCVNCYNNVENEAARREAVEATLERNPNAFRPKIASSPHGTRDSREETGEGLVFVKHNKGCHCKKSGCLKKYCECFQANILCSENCKCMDCKNFEGSEERQALFHGDHGNNIAYIQQAANAAITGAIGSSGYASPPVSKKRKGQDLFFGQTVKDPSFHRLGHFQPAGHIRPVAASSSLPSNPVARACNATTLGPSKITYRSLLADIIQPQDLKELCSVLVVLSGEAARTLSGTHQLLIAETAKVELADLWLGKLSLTASTYSSNWFRMFKHNMSLYASYCIWLACDQRNSTEMRVEDQRETSLASSTQERLQSQKESDADKIVANDCSSANHSDKVGPDDSSSDGADMPKGRPMSPGTLALMCDEQDTMFMAAASPNGLMGHGCNTSSQVSCGQGMTEAHAEQERICSSLARTELGNQNDPLSNGIANTRTGTGSQQVPFSNGVVKVVPPTAKPPQMVTSIVATSSSDI</sequence>
<dbReference type="GO" id="GO:0005634">
    <property type="term" value="C:nucleus"/>
    <property type="evidence" value="ECO:0007669"/>
    <property type="project" value="UniProtKB-SubCell"/>
</dbReference>
<dbReference type="EMBL" id="CAWUPB010001087">
    <property type="protein sequence ID" value="CAK7337426.1"/>
    <property type="molecule type" value="Genomic_DNA"/>
</dbReference>
<feature type="domain" description="CRC" evidence="5">
    <location>
        <begin position="119"/>
        <end position="243"/>
    </location>
</feature>
<proteinExistence type="inferred from homology"/>
<dbReference type="Pfam" id="PF03638">
    <property type="entry name" value="TCR"/>
    <property type="match status" value="2"/>
</dbReference>
<evidence type="ECO:0000313" key="6">
    <source>
        <dbReference type="EMBL" id="CAK7337426.1"/>
    </source>
</evidence>
<evidence type="ECO:0000313" key="7">
    <source>
        <dbReference type="Proteomes" id="UP001314170"/>
    </source>
</evidence>
<evidence type="ECO:0000256" key="3">
    <source>
        <dbReference type="ARBA" id="ARBA00023242"/>
    </source>
</evidence>
<dbReference type="InterPro" id="IPR028307">
    <property type="entry name" value="Lin-54_fam"/>
</dbReference>
<evidence type="ECO:0000256" key="1">
    <source>
        <dbReference type="ARBA" id="ARBA00004123"/>
    </source>
</evidence>
<organism evidence="6 7">
    <name type="scientific">Dovyalis caffra</name>
    <dbReference type="NCBI Taxonomy" id="77055"/>
    <lineage>
        <taxon>Eukaryota</taxon>
        <taxon>Viridiplantae</taxon>
        <taxon>Streptophyta</taxon>
        <taxon>Embryophyta</taxon>
        <taxon>Tracheophyta</taxon>
        <taxon>Spermatophyta</taxon>
        <taxon>Magnoliopsida</taxon>
        <taxon>eudicotyledons</taxon>
        <taxon>Gunneridae</taxon>
        <taxon>Pentapetalae</taxon>
        <taxon>rosids</taxon>
        <taxon>fabids</taxon>
        <taxon>Malpighiales</taxon>
        <taxon>Salicaceae</taxon>
        <taxon>Flacourtieae</taxon>
        <taxon>Dovyalis</taxon>
    </lineage>
</organism>
<protein>
    <recommendedName>
        <fullName evidence="5">CRC domain-containing protein</fullName>
    </recommendedName>
</protein>
<dbReference type="AlphaFoldDB" id="A0AAV1RL13"/>
<feature type="region of interest" description="Disordered" evidence="4">
    <location>
        <begin position="445"/>
        <end position="506"/>
    </location>
</feature>
<gene>
    <name evidence="6" type="ORF">DCAF_LOCUS12460</name>
</gene>
<evidence type="ECO:0000256" key="4">
    <source>
        <dbReference type="SAM" id="MobiDB-lite"/>
    </source>
</evidence>
<name>A0AAV1RL13_9ROSI</name>
<comment type="similarity">
    <text evidence="2">Belongs to the lin-54 family.</text>
</comment>